<evidence type="ECO:0000259" key="1">
    <source>
        <dbReference type="Pfam" id="PF04471"/>
    </source>
</evidence>
<sequence length="179" mass="19834">MTDLQVAKFMGLLDTAEDMTNTTAVRGRYYEDALDHAISRISGCQVQRNSLNEFKSEEVDISVSNYREMNGLRMLPEIFLVECKNWSKPVDSMAVAYFATKIRHRGCSLGVLVAAKGVTGDSAERTAALHQAGQSLAEGIKILLITTKDLRELQTISDLVNLLHRRFLDLHAAGTMTLS</sequence>
<protein>
    <submittedName>
        <fullName evidence="2">Restriction endonuclease</fullName>
        <ecNumber evidence="2">3.1.21.-</ecNumber>
    </submittedName>
</protein>
<organism evidence="2 3">
    <name type="scientific">Streptomyces atriruber</name>
    <dbReference type="NCBI Taxonomy" id="545121"/>
    <lineage>
        <taxon>Bacteria</taxon>
        <taxon>Bacillati</taxon>
        <taxon>Actinomycetota</taxon>
        <taxon>Actinomycetes</taxon>
        <taxon>Kitasatosporales</taxon>
        <taxon>Streptomycetaceae</taxon>
        <taxon>Streptomyces</taxon>
    </lineage>
</organism>
<evidence type="ECO:0000313" key="2">
    <source>
        <dbReference type="EMBL" id="MEU6824797.1"/>
    </source>
</evidence>
<proteinExistence type="predicted"/>
<keyword evidence="2" id="KW-0255">Endonuclease</keyword>
<comment type="caution">
    <text evidence="2">The sequence shown here is derived from an EMBL/GenBank/DDBJ whole genome shotgun (WGS) entry which is preliminary data.</text>
</comment>
<evidence type="ECO:0000313" key="3">
    <source>
        <dbReference type="Proteomes" id="UP001551176"/>
    </source>
</evidence>
<dbReference type="RefSeq" id="WP_359354434.1">
    <property type="nucleotide sequence ID" value="NZ_JBEYXV010000017.1"/>
</dbReference>
<dbReference type="EMBL" id="JBEYXV010000017">
    <property type="protein sequence ID" value="MEU6824797.1"/>
    <property type="molecule type" value="Genomic_DNA"/>
</dbReference>
<dbReference type="InterPro" id="IPR011335">
    <property type="entry name" value="Restrct_endonuc-II-like"/>
</dbReference>
<dbReference type="InterPro" id="IPR007560">
    <property type="entry name" value="Restrct_endonuc_IV_Mrr"/>
</dbReference>
<dbReference type="GO" id="GO:0016787">
    <property type="term" value="F:hydrolase activity"/>
    <property type="evidence" value="ECO:0007669"/>
    <property type="project" value="UniProtKB-KW"/>
</dbReference>
<reference evidence="2 3" key="1">
    <citation type="submission" date="2024-06" db="EMBL/GenBank/DDBJ databases">
        <title>The Natural Products Discovery Center: Release of the First 8490 Sequenced Strains for Exploring Actinobacteria Biosynthetic Diversity.</title>
        <authorList>
            <person name="Kalkreuter E."/>
            <person name="Kautsar S.A."/>
            <person name="Yang D."/>
            <person name="Bader C.D."/>
            <person name="Teijaro C.N."/>
            <person name="Fluegel L."/>
            <person name="Davis C.M."/>
            <person name="Simpson J.R."/>
            <person name="Lauterbach L."/>
            <person name="Steele A.D."/>
            <person name="Gui C."/>
            <person name="Meng S."/>
            <person name="Li G."/>
            <person name="Viehrig K."/>
            <person name="Ye F."/>
            <person name="Su P."/>
            <person name="Kiefer A.F."/>
            <person name="Nichols A."/>
            <person name="Cepeda A.J."/>
            <person name="Yan W."/>
            <person name="Fan B."/>
            <person name="Jiang Y."/>
            <person name="Adhikari A."/>
            <person name="Zheng C.-J."/>
            <person name="Schuster L."/>
            <person name="Cowan T.M."/>
            <person name="Smanski M.J."/>
            <person name="Chevrette M.G."/>
            <person name="De Carvalho L.P.S."/>
            <person name="Shen B."/>
        </authorList>
    </citation>
    <scope>NUCLEOTIDE SEQUENCE [LARGE SCALE GENOMIC DNA]</scope>
    <source>
        <strain evidence="2 3">NPDC046838</strain>
    </source>
</reference>
<dbReference type="Proteomes" id="UP001551176">
    <property type="component" value="Unassembled WGS sequence"/>
</dbReference>
<keyword evidence="2" id="KW-0378">Hydrolase</keyword>
<dbReference type="Pfam" id="PF04471">
    <property type="entry name" value="Mrr_cat"/>
    <property type="match status" value="1"/>
</dbReference>
<dbReference type="SUPFAM" id="SSF52980">
    <property type="entry name" value="Restriction endonuclease-like"/>
    <property type="match status" value="1"/>
</dbReference>
<name>A0ABV3BW51_9ACTN</name>
<gene>
    <name evidence="2" type="ORF">ABZ921_29560</name>
</gene>
<accession>A0ABV3BW51</accession>
<dbReference type="EC" id="3.1.21.-" evidence="2"/>
<keyword evidence="3" id="KW-1185">Reference proteome</keyword>
<dbReference type="GO" id="GO:0004519">
    <property type="term" value="F:endonuclease activity"/>
    <property type="evidence" value="ECO:0007669"/>
    <property type="project" value="UniProtKB-KW"/>
</dbReference>
<keyword evidence="2" id="KW-0540">Nuclease</keyword>
<feature type="domain" description="Restriction endonuclease type IV Mrr" evidence="1">
    <location>
        <begin position="52"/>
        <end position="153"/>
    </location>
</feature>